<dbReference type="GO" id="GO:0003723">
    <property type="term" value="F:RNA binding"/>
    <property type="evidence" value="ECO:0007669"/>
    <property type="project" value="TreeGrafter"/>
</dbReference>
<dbReference type="InterPro" id="IPR011709">
    <property type="entry name" value="DEAD-box_helicase_OB_fold"/>
</dbReference>
<sequence>MACFPVAPRFAKMLIIGQQHGCLPYVIALVASLSVGDPFIKEQFLEAGDISEGEDADGSIATAQAEVKTLKRTDLVEKAKRRITRKQFFTVQSQLAGESPVSDALKVLAAVGAYEYAGGSESFCEKHFLRSKAMLEIRKLRRQLTEIVQVNCPGVQVSLDPRMAPPSALQRKLLCQILMAGFIDQVAMRKDLVDSSVRFSKRSPAAYTTMWSTDDVYIHPTSVVYAARPAPEMVVYGELTRTTKVWLTGVTIVERNWAPMIGKALCSFGKPLTSPAPQYNETKDVATVYIVPSFGPKSWSLPAVKAQQRRVGTRWQFERVL</sequence>
<dbReference type="GO" id="GO:0004386">
    <property type="term" value="F:helicase activity"/>
    <property type="evidence" value="ECO:0007669"/>
    <property type="project" value="UniProtKB-KW"/>
</dbReference>
<evidence type="ECO:0000256" key="3">
    <source>
        <dbReference type="ARBA" id="ARBA00022806"/>
    </source>
</evidence>
<accession>A0A4P9YWC7</accession>
<evidence type="ECO:0000259" key="5">
    <source>
        <dbReference type="SMART" id="SM00847"/>
    </source>
</evidence>
<keyword evidence="2" id="KW-0378">Hydrolase</keyword>
<dbReference type="GO" id="GO:0000462">
    <property type="term" value="P:maturation of SSU-rRNA from tricistronic rRNA transcript (SSU-rRNA, 5.8S rRNA, LSU-rRNA)"/>
    <property type="evidence" value="ECO:0007669"/>
    <property type="project" value="TreeGrafter"/>
</dbReference>
<keyword evidence="7" id="KW-1185">Reference proteome</keyword>
<protein>
    <recommendedName>
        <fullName evidence="5">Helicase-associated domain-containing protein</fullName>
    </recommendedName>
</protein>
<dbReference type="GO" id="GO:0016787">
    <property type="term" value="F:hydrolase activity"/>
    <property type="evidence" value="ECO:0007669"/>
    <property type="project" value="UniProtKB-KW"/>
</dbReference>
<dbReference type="AlphaFoldDB" id="A0A4P9YWC7"/>
<proteinExistence type="predicted"/>
<name>A0A4P9YWC7_9FUNG</name>
<dbReference type="EMBL" id="KZ990249">
    <property type="protein sequence ID" value="RKP24393.1"/>
    <property type="molecule type" value="Genomic_DNA"/>
</dbReference>
<feature type="domain" description="Helicase-associated" evidence="5">
    <location>
        <begin position="1"/>
        <end position="108"/>
    </location>
</feature>
<dbReference type="PANTHER" id="PTHR18934:SF99">
    <property type="entry name" value="ATP-DEPENDENT RNA HELICASE DHX37-RELATED"/>
    <property type="match status" value="1"/>
</dbReference>
<dbReference type="PANTHER" id="PTHR18934">
    <property type="entry name" value="ATP-DEPENDENT RNA HELICASE"/>
    <property type="match status" value="1"/>
</dbReference>
<reference evidence="7" key="1">
    <citation type="journal article" date="2018" name="Nat. Microbiol.">
        <title>Leveraging single-cell genomics to expand the fungal tree of life.</title>
        <authorList>
            <person name="Ahrendt S.R."/>
            <person name="Quandt C.A."/>
            <person name="Ciobanu D."/>
            <person name="Clum A."/>
            <person name="Salamov A."/>
            <person name="Andreopoulos B."/>
            <person name="Cheng J.F."/>
            <person name="Woyke T."/>
            <person name="Pelin A."/>
            <person name="Henrissat B."/>
            <person name="Reynolds N.K."/>
            <person name="Benny G.L."/>
            <person name="Smith M.E."/>
            <person name="James T.Y."/>
            <person name="Grigoriev I.V."/>
        </authorList>
    </citation>
    <scope>NUCLEOTIDE SEQUENCE [LARGE SCALE GENOMIC DNA]</scope>
    <source>
        <strain evidence="7">Benny S71-1</strain>
    </source>
</reference>
<dbReference type="GO" id="GO:0005730">
    <property type="term" value="C:nucleolus"/>
    <property type="evidence" value="ECO:0007669"/>
    <property type="project" value="TreeGrafter"/>
</dbReference>
<dbReference type="GO" id="GO:0005524">
    <property type="term" value="F:ATP binding"/>
    <property type="evidence" value="ECO:0007669"/>
    <property type="project" value="UniProtKB-KW"/>
</dbReference>
<organism evidence="6 7">
    <name type="scientific">Syncephalis pseudoplumigaleata</name>
    <dbReference type="NCBI Taxonomy" id="1712513"/>
    <lineage>
        <taxon>Eukaryota</taxon>
        <taxon>Fungi</taxon>
        <taxon>Fungi incertae sedis</taxon>
        <taxon>Zoopagomycota</taxon>
        <taxon>Zoopagomycotina</taxon>
        <taxon>Zoopagomycetes</taxon>
        <taxon>Zoopagales</taxon>
        <taxon>Piptocephalidaceae</taxon>
        <taxon>Syncephalis</taxon>
    </lineage>
</organism>
<dbReference type="Gene3D" id="1.20.120.1080">
    <property type="match status" value="1"/>
</dbReference>
<keyword evidence="4" id="KW-0067">ATP-binding</keyword>
<evidence type="ECO:0000256" key="1">
    <source>
        <dbReference type="ARBA" id="ARBA00022741"/>
    </source>
</evidence>
<evidence type="ECO:0000313" key="7">
    <source>
        <dbReference type="Proteomes" id="UP000278143"/>
    </source>
</evidence>
<keyword evidence="1" id="KW-0547">Nucleotide-binding</keyword>
<evidence type="ECO:0000256" key="2">
    <source>
        <dbReference type="ARBA" id="ARBA00022801"/>
    </source>
</evidence>
<dbReference type="SMART" id="SM00847">
    <property type="entry name" value="HA2"/>
    <property type="match status" value="1"/>
</dbReference>
<evidence type="ECO:0000313" key="6">
    <source>
        <dbReference type="EMBL" id="RKP24393.1"/>
    </source>
</evidence>
<dbReference type="Proteomes" id="UP000278143">
    <property type="component" value="Unassembled WGS sequence"/>
</dbReference>
<gene>
    <name evidence="6" type="ORF">SYNPS1DRAFT_29837</name>
</gene>
<evidence type="ECO:0000256" key="4">
    <source>
        <dbReference type="ARBA" id="ARBA00022840"/>
    </source>
</evidence>
<dbReference type="Pfam" id="PF07717">
    <property type="entry name" value="OB_NTP_bind"/>
    <property type="match status" value="1"/>
</dbReference>
<dbReference type="OrthoDB" id="10253254at2759"/>
<dbReference type="InterPro" id="IPR007502">
    <property type="entry name" value="Helicase-assoc_dom"/>
</dbReference>
<dbReference type="Pfam" id="PF21010">
    <property type="entry name" value="HA2_C"/>
    <property type="match status" value="1"/>
</dbReference>
<keyword evidence="3" id="KW-0347">Helicase</keyword>